<evidence type="ECO:0000313" key="1">
    <source>
        <dbReference type="EMBL" id="OCK80410.1"/>
    </source>
</evidence>
<dbReference type="Proteomes" id="UP000250266">
    <property type="component" value="Unassembled WGS sequence"/>
</dbReference>
<proteinExistence type="predicted"/>
<dbReference type="OrthoDB" id="2951834at2759"/>
<sequence>MVPQPPCSPNPLHHNSKLELQSLEHYIQPHAPQTLPAHAPAECVAVSEVQSHLATPGDPTPLQQSASRLLSLPPELRNQIYSYLLCAATAAPARVLSTYDKRMPEGDGRIYPAILSTCRMVSCEATRLLYGRYIFTAHPQLLTGLPSLSLGTSAYSQSNSSSACSSLLGPILSPRVISLISHWRLTFRLDTDPNFSSSDATAQFSGAQYLEIQVWQAQFEACDSSALRLFEGVRNVGRARVWGSVERTFAGWLEGVMMSEANGGEVGA</sequence>
<dbReference type="AlphaFoldDB" id="A0A8E2EAG3"/>
<reference evidence="1 2" key="1">
    <citation type="journal article" date="2016" name="Nat. Commun.">
        <title>Ectomycorrhizal ecology is imprinted in the genome of the dominant symbiotic fungus Cenococcum geophilum.</title>
        <authorList>
            <consortium name="DOE Joint Genome Institute"/>
            <person name="Peter M."/>
            <person name="Kohler A."/>
            <person name="Ohm R.A."/>
            <person name="Kuo A."/>
            <person name="Krutzmann J."/>
            <person name="Morin E."/>
            <person name="Arend M."/>
            <person name="Barry K.W."/>
            <person name="Binder M."/>
            <person name="Choi C."/>
            <person name="Clum A."/>
            <person name="Copeland A."/>
            <person name="Grisel N."/>
            <person name="Haridas S."/>
            <person name="Kipfer T."/>
            <person name="LaButti K."/>
            <person name="Lindquist E."/>
            <person name="Lipzen A."/>
            <person name="Maire R."/>
            <person name="Meier B."/>
            <person name="Mihaltcheva S."/>
            <person name="Molinier V."/>
            <person name="Murat C."/>
            <person name="Poggeler S."/>
            <person name="Quandt C.A."/>
            <person name="Sperisen C."/>
            <person name="Tritt A."/>
            <person name="Tisserant E."/>
            <person name="Crous P.W."/>
            <person name="Henrissat B."/>
            <person name="Nehls U."/>
            <person name="Egli S."/>
            <person name="Spatafora J.W."/>
            <person name="Grigoriev I.V."/>
            <person name="Martin F.M."/>
        </authorList>
    </citation>
    <scope>NUCLEOTIDE SEQUENCE [LARGE SCALE GENOMIC DNA]</scope>
    <source>
        <strain evidence="1 2">CBS 459.81</strain>
    </source>
</reference>
<accession>A0A8E2EAG3</accession>
<organism evidence="1 2">
    <name type="scientific">Lepidopterella palustris CBS 459.81</name>
    <dbReference type="NCBI Taxonomy" id="1314670"/>
    <lineage>
        <taxon>Eukaryota</taxon>
        <taxon>Fungi</taxon>
        <taxon>Dikarya</taxon>
        <taxon>Ascomycota</taxon>
        <taxon>Pezizomycotina</taxon>
        <taxon>Dothideomycetes</taxon>
        <taxon>Pleosporomycetidae</taxon>
        <taxon>Mytilinidiales</taxon>
        <taxon>Argynnaceae</taxon>
        <taxon>Lepidopterella</taxon>
    </lineage>
</organism>
<evidence type="ECO:0008006" key="3">
    <source>
        <dbReference type="Google" id="ProtNLM"/>
    </source>
</evidence>
<protein>
    <recommendedName>
        <fullName evidence="3">F-box domain-containing protein</fullName>
    </recommendedName>
</protein>
<dbReference type="PANTHER" id="PTHR42085:SF4">
    <property type="entry name" value="F-BOX DOMAIN-CONTAINING PROTEIN"/>
    <property type="match status" value="1"/>
</dbReference>
<keyword evidence="2" id="KW-1185">Reference proteome</keyword>
<evidence type="ECO:0000313" key="2">
    <source>
        <dbReference type="Proteomes" id="UP000250266"/>
    </source>
</evidence>
<dbReference type="EMBL" id="KV744961">
    <property type="protein sequence ID" value="OCK80410.1"/>
    <property type="molecule type" value="Genomic_DNA"/>
</dbReference>
<dbReference type="InterPro" id="IPR038883">
    <property type="entry name" value="AN11006-like"/>
</dbReference>
<name>A0A8E2EAG3_9PEZI</name>
<dbReference type="PANTHER" id="PTHR42085">
    <property type="entry name" value="F-BOX DOMAIN-CONTAINING PROTEIN"/>
    <property type="match status" value="1"/>
</dbReference>
<gene>
    <name evidence="1" type="ORF">K432DRAFT_297750</name>
</gene>